<evidence type="ECO:0000313" key="2">
    <source>
        <dbReference type="EMBL" id="OEU18719.1"/>
    </source>
</evidence>
<dbReference type="InParanoid" id="A0A1E7FKL6"/>
<gene>
    <name evidence="2" type="ORF">FRACYDRAFT_236998</name>
</gene>
<dbReference type="OrthoDB" id="49467at2759"/>
<dbReference type="KEGG" id="fcy:FRACYDRAFT_236998"/>
<dbReference type="AlphaFoldDB" id="A0A1E7FKL6"/>
<name>A0A1E7FKL6_9STRA</name>
<keyword evidence="3" id="KW-1185">Reference proteome</keyword>
<reference evidence="2 3" key="1">
    <citation type="submission" date="2016-09" db="EMBL/GenBank/DDBJ databases">
        <title>Extensive genetic diversity and differential bi-allelic expression allows diatom success in the polar Southern Ocean.</title>
        <authorList>
            <consortium name="DOE Joint Genome Institute"/>
            <person name="Mock T."/>
            <person name="Otillar R.P."/>
            <person name="Strauss J."/>
            <person name="Dupont C."/>
            <person name="Frickenhaus S."/>
            <person name="Maumus F."/>
            <person name="Mcmullan M."/>
            <person name="Sanges R."/>
            <person name="Schmutz J."/>
            <person name="Toseland A."/>
            <person name="Valas R."/>
            <person name="Veluchamy A."/>
            <person name="Ward B.J."/>
            <person name="Allen A."/>
            <person name="Barry K."/>
            <person name="Falciatore A."/>
            <person name="Ferrante M."/>
            <person name="Fortunato A.E."/>
            <person name="Gloeckner G."/>
            <person name="Gruber A."/>
            <person name="Hipkin R."/>
            <person name="Janech M."/>
            <person name="Kroth P."/>
            <person name="Leese F."/>
            <person name="Lindquist E."/>
            <person name="Lyon B.R."/>
            <person name="Martin J."/>
            <person name="Mayer C."/>
            <person name="Parker M."/>
            <person name="Quesneville H."/>
            <person name="Raymond J."/>
            <person name="Uhlig C."/>
            <person name="Valentin K.U."/>
            <person name="Worden A.Z."/>
            <person name="Armbrust E.V."/>
            <person name="Bowler C."/>
            <person name="Green B."/>
            <person name="Moulton V."/>
            <person name="Van Oosterhout C."/>
            <person name="Grigoriev I."/>
        </authorList>
    </citation>
    <scope>NUCLEOTIDE SEQUENCE [LARGE SCALE GENOMIC DNA]</scope>
    <source>
        <strain evidence="2 3">CCMP1102</strain>
    </source>
</reference>
<feature type="compositionally biased region" description="Polar residues" evidence="1">
    <location>
        <begin position="1"/>
        <end position="23"/>
    </location>
</feature>
<evidence type="ECO:0000256" key="1">
    <source>
        <dbReference type="SAM" id="MobiDB-lite"/>
    </source>
</evidence>
<dbReference type="Proteomes" id="UP000095751">
    <property type="component" value="Unassembled WGS sequence"/>
</dbReference>
<sequence length="659" mass="74242">MTSTLGDFSLFSVSQDEGMQQLDSTKRCLFPEDDESFSGGGSTKEGRWGNDDENEMDQNSTEENNPAEEEEMLTSPTSVVSVWSIGQPNLNSNSQKIFASSSRNNNNNNNNSKEITILDKSNCFRNNSTGGVEEQTVIEVQYIEAVNNRDHDTNDVEHTCTGSPERKDTSTHAILHDLTNTTRNLSDVRSKPLLDIEKTPLKSPGQNHKTGRTPTFVCGGSDTYLPTCSTCDDSENGHQYVEKTITCFLEDPSTSTPDSSFKTCSDWQAWSYFGFGRPGIESCDTRSRSVRQSPSKENIRSILRRRTSHSLRVRKLNVRQLKQNLAPFGHSPARSPARALFRNRSFSVSDHRSAIVRVSKEREKQSRKSFTDVLQLCTMFENTALDSPDVFKNISNSHYVTDDDLSYDSDPEDFARRRPILGAAKSSPVVAVGESSILDESYNYRSFPVSSSLSPNRAFYNPRNDEVFSTIVQEIFNQTTTLVLHPHMELNNTASSGTVLHQSARRPVAVDAWLERGQHLAYALIQPKWIWKAKPLLDKGLGLSSVRQKNCLHGIELLDITRILKLEDTEGYYNQSFAKPSHCFIIKSIHNEEFCFEAKSMKERDRLVSSLKLLIARFGAYVLTGDQKVYYEFFWMSEAAPGHAPDFNPEIFTAEKCHS</sequence>
<feature type="region of interest" description="Disordered" evidence="1">
    <location>
        <begin position="1"/>
        <end position="77"/>
    </location>
</feature>
<accession>A0A1E7FKL6</accession>
<evidence type="ECO:0000313" key="3">
    <source>
        <dbReference type="Proteomes" id="UP000095751"/>
    </source>
</evidence>
<proteinExistence type="predicted"/>
<organism evidence="2 3">
    <name type="scientific">Fragilariopsis cylindrus CCMP1102</name>
    <dbReference type="NCBI Taxonomy" id="635003"/>
    <lineage>
        <taxon>Eukaryota</taxon>
        <taxon>Sar</taxon>
        <taxon>Stramenopiles</taxon>
        <taxon>Ochrophyta</taxon>
        <taxon>Bacillariophyta</taxon>
        <taxon>Bacillariophyceae</taxon>
        <taxon>Bacillariophycidae</taxon>
        <taxon>Bacillariales</taxon>
        <taxon>Bacillariaceae</taxon>
        <taxon>Fragilariopsis</taxon>
    </lineage>
</organism>
<dbReference type="EMBL" id="KV784356">
    <property type="protein sequence ID" value="OEU18719.1"/>
    <property type="molecule type" value="Genomic_DNA"/>
</dbReference>
<protein>
    <submittedName>
        <fullName evidence="2">Uncharacterized protein</fullName>
    </submittedName>
</protein>